<evidence type="ECO:0000313" key="1">
    <source>
        <dbReference type="EMBL" id="EQD74587.1"/>
    </source>
</evidence>
<name>T1BXK3_9ZZZZ</name>
<sequence length="47" mass="5111">MLAEHLDQAHLIEAMDGVLRRLGGTARVWRTDRLATVIVPGTGDVQA</sequence>
<dbReference type="EMBL" id="AUZX01003191">
    <property type="protein sequence ID" value="EQD74587.1"/>
    <property type="molecule type" value="Genomic_DNA"/>
</dbReference>
<reference evidence="1" key="1">
    <citation type="submission" date="2013-08" db="EMBL/GenBank/DDBJ databases">
        <authorList>
            <person name="Mendez C."/>
            <person name="Richter M."/>
            <person name="Ferrer M."/>
            <person name="Sanchez J."/>
        </authorList>
    </citation>
    <scope>NUCLEOTIDE SEQUENCE</scope>
</reference>
<comment type="caution">
    <text evidence="1">The sequence shown here is derived from an EMBL/GenBank/DDBJ whole genome shotgun (WGS) entry which is preliminary data.</text>
</comment>
<dbReference type="AlphaFoldDB" id="T1BXK3"/>
<organism evidence="1">
    <name type="scientific">mine drainage metagenome</name>
    <dbReference type="NCBI Taxonomy" id="410659"/>
    <lineage>
        <taxon>unclassified sequences</taxon>
        <taxon>metagenomes</taxon>
        <taxon>ecological metagenomes</taxon>
    </lineage>
</organism>
<proteinExistence type="predicted"/>
<accession>T1BXK3</accession>
<reference evidence="1" key="2">
    <citation type="journal article" date="2014" name="ISME J.">
        <title>Microbial stratification in low pH oxic and suboxic macroscopic growths along an acid mine drainage.</title>
        <authorList>
            <person name="Mendez-Garcia C."/>
            <person name="Mesa V."/>
            <person name="Sprenger R.R."/>
            <person name="Richter M."/>
            <person name="Diez M.S."/>
            <person name="Solano J."/>
            <person name="Bargiela R."/>
            <person name="Golyshina O.V."/>
            <person name="Manteca A."/>
            <person name="Ramos J.L."/>
            <person name="Gallego J.R."/>
            <person name="Llorente I."/>
            <person name="Martins Dos Santos V.A."/>
            <person name="Jensen O.N."/>
            <person name="Pelaez A.I."/>
            <person name="Sanchez J."/>
            <person name="Ferrer M."/>
        </authorList>
    </citation>
    <scope>NUCLEOTIDE SEQUENCE</scope>
</reference>
<feature type="non-terminal residue" evidence="1">
    <location>
        <position position="47"/>
    </location>
</feature>
<protein>
    <submittedName>
        <fullName evidence="1">Uncharacterized protein</fullName>
    </submittedName>
</protein>
<gene>
    <name evidence="1" type="ORF">B1A_04398</name>
</gene>